<dbReference type="Proteomes" id="UP000460221">
    <property type="component" value="Unassembled WGS sequence"/>
</dbReference>
<dbReference type="EMBL" id="WLYK01000001">
    <property type="protein sequence ID" value="MTD12471.1"/>
    <property type="molecule type" value="Genomic_DNA"/>
</dbReference>
<evidence type="ECO:0000313" key="3">
    <source>
        <dbReference type="Proteomes" id="UP000460221"/>
    </source>
</evidence>
<comment type="similarity">
    <text evidence="1">Belongs to the enoyl-CoA hydratase/isomerase family.</text>
</comment>
<sequence>MLIRRDGAVAILTLNRPEVLNALSAELRRALHTTIEQLDADGTVGAIVLTGAGDRAFTAGFDLKEADERGTQQDVAEENPVLAIENCSIPIIVALRGFCITGGMEIMLACDVVYADRTTRFADTHVRVGLLPGWGLSQRLARQIGIQRAKEISLSGNFVDADRAFEIGLVNRVLEPEDLMPAALALAHDFADGNREIVTTYKRLIDEGARTTLAEGLAHEAATSAAYARTLAVGDLEAGKADAAARARTRLS</sequence>
<protein>
    <submittedName>
        <fullName evidence="2">Enoyl-CoA hydratase</fullName>
        <ecNumber evidence="2">4.2.1.17</ecNumber>
    </submittedName>
</protein>
<dbReference type="PANTHER" id="PTHR43802">
    <property type="entry name" value="ENOYL-COA HYDRATASE"/>
    <property type="match status" value="1"/>
</dbReference>
<dbReference type="Pfam" id="PF00378">
    <property type="entry name" value="ECH_1"/>
    <property type="match status" value="1"/>
</dbReference>
<name>A0A7K1FEF4_9ACTN</name>
<dbReference type="PANTHER" id="PTHR43802:SF1">
    <property type="entry name" value="IP11341P-RELATED"/>
    <property type="match status" value="1"/>
</dbReference>
<proteinExistence type="inferred from homology"/>
<organism evidence="2 3">
    <name type="scientific">Nakamurella alba</name>
    <dbReference type="NCBI Taxonomy" id="2665158"/>
    <lineage>
        <taxon>Bacteria</taxon>
        <taxon>Bacillati</taxon>
        <taxon>Actinomycetota</taxon>
        <taxon>Actinomycetes</taxon>
        <taxon>Nakamurellales</taxon>
        <taxon>Nakamurellaceae</taxon>
        <taxon>Nakamurella</taxon>
    </lineage>
</organism>
<dbReference type="EC" id="4.2.1.17" evidence="2"/>
<accession>A0A7K1FEF4</accession>
<dbReference type="NCBIfam" id="NF004840">
    <property type="entry name" value="PRK06190.1"/>
    <property type="match status" value="1"/>
</dbReference>
<dbReference type="SUPFAM" id="SSF52096">
    <property type="entry name" value="ClpP/crotonase"/>
    <property type="match status" value="1"/>
</dbReference>
<keyword evidence="3" id="KW-1185">Reference proteome</keyword>
<dbReference type="Gene3D" id="3.90.226.10">
    <property type="entry name" value="2-enoyl-CoA Hydratase, Chain A, domain 1"/>
    <property type="match status" value="1"/>
</dbReference>
<comment type="caution">
    <text evidence="2">The sequence shown here is derived from an EMBL/GenBank/DDBJ whole genome shotgun (WGS) entry which is preliminary data.</text>
</comment>
<evidence type="ECO:0000256" key="1">
    <source>
        <dbReference type="ARBA" id="ARBA00005254"/>
    </source>
</evidence>
<dbReference type="GO" id="GO:0004300">
    <property type="term" value="F:enoyl-CoA hydratase activity"/>
    <property type="evidence" value="ECO:0007669"/>
    <property type="project" value="UniProtKB-EC"/>
</dbReference>
<reference evidence="2 3" key="1">
    <citation type="submission" date="2019-11" db="EMBL/GenBank/DDBJ databases">
        <authorList>
            <person name="Jiang L.-Q."/>
        </authorList>
    </citation>
    <scope>NUCLEOTIDE SEQUENCE [LARGE SCALE GENOMIC DNA]</scope>
    <source>
        <strain evidence="2 3">YIM 132087</strain>
    </source>
</reference>
<dbReference type="InterPro" id="IPR001753">
    <property type="entry name" value="Enoyl-CoA_hydra/iso"/>
</dbReference>
<evidence type="ECO:0000313" key="2">
    <source>
        <dbReference type="EMBL" id="MTD12471.1"/>
    </source>
</evidence>
<gene>
    <name evidence="2" type="ORF">GIS00_00750</name>
</gene>
<keyword evidence="2" id="KW-0456">Lyase</keyword>
<dbReference type="CDD" id="cd06558">
    <property type="entry name" value="crotonase-like"/>
    <property type="match status" value="1"/>
</dbReference>
<dbReference type="AlphaFoldDB" id="A0A7K1FEF4"/>
<dbReference type="InterPro" id="IPR029045">
    <property type="entry name" value="ClpP/crotonase-like_dom_sf"/>
</dbReference>